<dbReference type="Pfam" id="PF12228">
    <property type="entry name" value="DUF3604"/>
    <property type="match status" value="1"/>
</dbReference>
<organism evidence="2 3">
    <name type="scientific">Kineobactrum sediminis</name>
    <dbReference type="NCBI Taxonomy" id="1905677"/>
    <lineage>
        <taxon>Bacteria</taxon>
        <taxon>Pseudomonadati</taxon>
        <taxon>Pseudomonadota</taxon>
        <taxon>Gammaproteobacteria</taxon>
        <taxon>Cellvibrionales</taxon>
        <taxon>Halieaceae</taxon>
        <taxon>Kineobactrum</taxon>
    </lineage>
</organism>
<keyword evidence="3" id="KW-1185">Reference proteome</keyword>
<feature type="chain" id="PRO_5014976232" description="DUF3604 domain-containing protein" evidence="1">
    <location>
        <begin position="29"/>
        <end position="73"/>
    </location>
</feature>
<comment type="caution">
    <text evidence="2">The sequence shown here is derived from an EMBL/GenBank/DDBJ whole genome shotgun (WGS) entry which is preliminary data.</text>
</comment>
<evidence type="ECO:0000313" key="2">
    <source>
        <dbReference type="EMBL" id="PLW81256.1"/>
    </source>
</evidence>
<dbReference type="InterPro" id="IPR022028">
    <property type="entry name" value="DUF3604"/>
</dbReference>
<dbReference type="AlphaFoldDB" id="A0A2N5XYP0"/>
<dbReference type="RefSeq" id="WP_101522654.1">
    <property type="nucleotide sequence ID" value="NZ_PKLZ01000015.1"/>
</dbReference>
<protein>
    <recommendedName>
        <fullName evidence="4">DUF3604 domain-containing protein</fullName>
    </recommendedName>
</protein>
<keyword evidence="1" id="KW-0732">Signal</keyword>
<reference evidence="3" key="1">
    <citation type="submission" date="2017-11" db="EMBL/GenBank/DDBJ databases">
        <title>The draft genome sequence of Chromatocurvus sp. F02.</title>
        <authorList>
            <person name="Du Z.-J."/>
            <person name="Chang Y.-Q."/>
        </authorList>
    </citation>
    <scope>NUCLEOTIDE SEQUENCE [LARGE SCALE GENOMIC DNA]</scope>
    <source>
        <strain evidence="3">F02</strain>
    </source>
</reference>
<feature type="signal peptide" evidence="1">
    <location>
        <begin position="1"/>
        <end position="28"/>
    </location>
</feature>
<evidence type="ECO:0008006" key="4">
    <source>
        <dbReference type="Google" id="ProtNLM"/>
    </source>
</evidence>
<sequence length="73" mass="7663">MQAITQCMGLLVAAITLVTAGATLAASAGDSSYSPWQGEDYPIKVYWGDTHLHTSVSLDANLFGARNLGPEHA</sequence>
<name>A0A2N5XYP0_9GAMM</name>
<dbReference type="EMBL" id="PKLZ01000015">
    <property type="protein sequence ID" value="PLW81256.1"/>
    <property type="molecule type" value="Genomic_DNA"/>
</dbReference>
<proteinExistence type="predicted"/>
<accession>A0A2N5XYP0</accession>
<gene>
    <name evidence="2" type="ORF">CWI75_16645</name>
</gene>
<evidence type="ECO:0000256" key="1">
    <source>
        <dbReference type="SAM" id="SignalP"/>
    </source>
</evidence>
<dbReference type="Proteomes" id="UP000234845">
    <property type="component" value="Unassembled WGS sequence"/>
</dbReference>
<evidence type="ECO:0000313" key="3">
    <source>
        <dbReference type="Proteomes" id="UP000234845"/>
    </source>
</evidence>